<dbReference type="GO" id="GO:0016263">
    <property type="term" value="F:glycoprotein-N-acetylgalactosamine 3-beta-galactosyltransferase activity"/>
    <property type="evidence" value="ECO:0007669"/>
    <property type="project" value="UniProtKB-EC"/>
</dbReference>
<reference evidence="16 17" key="3">
    <citation type="journal article" date="2015" name="Genome Announc.">
        <title>Draft Genome Sequence of the Archiascomycetous Yeast Saitoella complicata.</title>
        <authorList>
            <person name="Yamauchi K."/>
            <person name="Kondo S."/>
            <person name="Hamamoto M."/>
            <person name="Takahashi Y."/>
            <person name="Ogura Y."/>
            <person name="Hayashi T."/>
            <person name="Nishida H."/>
        </authorList>
    </citation>
    <scope>NUCLEOTIDE SEQUENCE [LARGE SCALE GENOMIC DNA]</scope>
    <source>
        <strain evidence="16 17">NRRL Y-17804</strain>
    </source>
</reference>
<dbReference type="GO" id="GO:0005576">
    <property type="term" value="C:extracellular region"/>
    <property type="evidence" value="ECO:0007669"/>
    <property type="project" value="InterPro"/>
</dbReference>
<dbReference type="OrthoDB" id="414175at2759"/>
<dbReference type="InterPro" id="IPR026050">
    <property type="entry name" value="C1GALT1/C1GALT1_chp1"/>
</dbReference>
<evidence type="ECO:0000259" key="15">
    <source>
        <dbReference type="SMART" id="SM00223"/>
    </source>
</evidence>
<dbReference type="RefSeq" id="XP_019021497.1">
    <property type="nucleotide sequence ID" value="XM_019170858.1"/>
</dbReference>
<keyword evidence="8" id="KW-0677">Repeat</keyword>
<comment type="caution">
    <text evidence="16">The sequence shown here is derived from an EMBL/GenBank/DDBJ whole genome shotgun (WGS) entry which is preliminary data.</text>
</comment>
<dbReference type="GO" id="GO:0016020">
    <property type="term" value="C:membrane"/>
    <property type="evidence" value="ECO:0007669"/>
    <property type="project" value="UniProtKB-SubCell"/>
</dbReference>
<dbReference type="Gene3D" id="3.90.550.50">
    <property type="match status" value="1"/>
</dbReference>
<dbReference type="PANTHER" id="PTHR23033:SF47">
    <property type="entry name" value="APPLE DOMAIN-CONTAINING PROTEIN-RELATED"/>
    <property type="match status" value="1"/>
</dbReference>
<evidence type="ECO:0000256" key="7">
    <source>
        <dbReference type="ARBA" id="ARBA00022692"/>
    </source>
</evidence>
<dbReference type="AlphaFoldDB" id="A0A0E9NN75"/>
<keyword evidence="17" id="KW-1185">Reference proteome</keyword>
<organism evidence="16 17">
    <name type="scientific">Saitoella complicata (strain BCRC 22490 / CBS 7301 / JCM 7358 / NBRC 10748 / NRRL Y-17804)</name>
    <dbReference type="NCBI Taxonomy" id="698492"/>
    <lineage>
        <taxon>Eukaryota</taxon>
        <taxon>Fungi</taxon>
        <taxon>Dikarya</taxon>
        <taxon>Ascomycota</taxon>
        <taxon>Taphrinomycotina</taxon>
        <taxon>Taphrinomycotina incertae sedis</taxon>
        <taxon>Saitoella</taxon>
    </lineage>
</organism>
<keyword evidence="9" id="KW-0547">Nucleotide-binding</keyword>
<evidence type="ECO:0000256" key="12">
    <source>
        <dbReference type="ARBA" id="ARBA00023136"/>
    </source>
</evidence>
<keyword evidence="6" id="KW-0808">Transferase</keyword>
<evidence type="ECO:0000313" key="16">
    <source>
        <dbReference type="EMBL" id="GAO51136.1"/>
    </source>
</evidence>
<dbReference type="Pfam" id="PF02434">
    <property type="entry name" value="Fringe"/>
    <property type="match status" value="1"/>
</dbReference>
<keyword evidence="14" id="KW-0732">Signal</keyword>
<dbReference type="STRING" id="698492.A0A0E9NN75"/>
<dbReference type="SUPFAM" id="SSF57414">
    <property type="entry name" value="Hairpin loop containing domain-like"/>
    <property type="match status" value="1"/>
</dbReference>
<dbReference type="InterPro" id="IPR000177">
    <property type="entry name" value="Apple"/>
</dbReference>
<evidence type="ECO:0000256" key="1">
    <source>
        <dbReference type="ARBA" id="ARBA00004606"/>
    </source>
</evidence>
<dbReference type="GO" id="GO:0006508">
    <property type="term" value="P:proteolysis"/>
    <property type="evidence" value="ECO:0007669"/>
    <property type="project" value="InterPro"/>
</dbReference>
<keyword evidence="7" id="KW-0812">Transmembrane</keyword>
<dbReference type="GO" id="GO:0000166">
    <property type="term" value="F:nucleotide binding"/>
    <property type="evidence" value="ECO:0007669"/>
    <property type="project" value="UniProtKB-KW"/>
</dbReference>
<reference evidence="16 17" key="2">
    <citation type="journal article" date="2014" name="J. Gen. Appl. Microbiol.">
        <title>The early diverging ascomycetous budding yeast Saitoella complicata has three histone deacetylases belonging to the Clr6, Hos2, and Rpd3 lineages.</title>
        <authorList>
            <person name="Nishida H."/>
            <person name="Matsumoto T."/>
            <person name="Kondo S."/>
            <person name="Hamamoto M."/>
            <person name="Yoshikawa H."/>
        </authorList>
    </citation>
    <scope>NUCLEOTIDE SEQUENCE [LARGE SCALE GENOMIC DNA]</scope>
    <source>
        <strain evidence="16 17">NRRL Y-17804</strain>
    </source>
</reference>
<keyword evidence="13" id="KW-1015">Disulfide bond</keyword>
<keyword evidence="11" id="KW-1133">Transmembrane helix</keyword>
<keyword evidence="12" id="KW-0472">Membrane</keyword>
<evidence type="ECO:0000256" key="5">
    <source>
        <dbReference type="ARBA" id="ARBA00022676"/>
    </source>
</evidence>
<dbReference type="SMART" id="SM00223">
    <property type="entry name" value="APPLE"/>
    <property type="match status" value="1"/>
</dbReference>
<keyword evidence="10" id="KW-0735">Signal-anchor</keyword>
<evidence type="ECO:0000256" key="8">
    <source>
        <dbReference type="ARBA" id="ARBA00022737"/>
    </source>
</evidence>
<evidence type="ECO:0000256" key="3">
    <source>
        <dbReference type="ARBA" id="ARBA00006462"/>
    </source>
</evidence>
<evidence type="ECO:0000313" key="17">
    <source>
        <dbReference type="Proteomes" id="UP000033140"/>
    </source>
</evidence>
<proteinExistence type="inferred from homology"/>
<gene>
    <name evidence="16" type="ORF">G7K_5247-t1</name>
</gene>
<evidence type="ECO:0000256" key="13">
    <source>
        <dbReference type="ARBA" id="ARBA00023157"/>
    </source>
</evidence>
<feature type="chain" id="PRO_5002430589" description="N-acetylgalactosaminide beta-1,3-galactosyltransferase" evidence="14">
    <location>
        <begin position="29"/>
        <end position="457"/>
    </location>
</feature>
<dbReference type="InterPro" id="IPR003378">
    <property type="entry name" value="Fringe-like_glycosylTrfase"/>
</dbReference>
<protein>
    <recommendedName>
        <fullName evidence="4">N-acetylgalactosaminide beta-1,3-galactosyltransferase</fullName>
        <ecNumber evidence="4">2.4.1.122</ecNumber>
    </recommendedName>
</protein>
<feature type="signal peptide" evidence="14">
    <location>
        <begin position="1"/>
        <end position="28"/>
    </location>
</feature>
<evidence type="ECO:0000256" key="14">
    <source>
        <dbReference type="SAM" id="SignalP"/>
    </source>
</evidence>
<comment type="pathway">
    <text evidence="2">Protein modification; protein glycosylation.</text>
</comment>
<dbReference type="EMBL" id="BACD03000041">
    <property type="protein sequence ID" value="GAO51136.1"/>
    <property type="molecule type" value="Genomic_DNA"/>
</dbReference>
<dbReference type="PANTHER" id="PTHR23033">
    <property type="entry name" value="BETA1,3-GALACTOSYLTRANSFERASE"/>
    <property type="match status" value="1"/>
</dbReference>
<evidence type="ECO:0000256" key="4">
    <source>
        <dbReference type="ARBA" id="ARBA00012557"/>
    </source>
</evidence>
<evidence type="ECO:0000256" key="2">
    <source>
        <dbReference type="ARBA" id="ARBA00004922"/>
    </source>
</evidence>
<comment type="subcellular location">
    <subcellularLocation>
        <location evidence="1">Membrane</location>
        <topology evidence="1">Single-pass type II membrane protein</topology>
    </subcellularLocation>
</comment>
<comment type="similarity">
    <text evidence="3">Belongs to the glycosyltransferase 31 family. Beta3-Gal-T subfamily.</text>
</comment>
<dbReference type="Gene3D" id="3.50.4.10">
    <property type="entry name" value="Hepatocyte Growth Factor"/>
    <property type="match status" value="1"/>
</dbReference>
<feature type="domain" description="Apple" evidence="15">
    <location>
        <begin position="359"/>
        <end position="420"/>
    </location>
</feature>
<evidence type="ECO:0000256" key="9">
    <source>
        <dbReference type="ARBA" id="ARBA00022741"/>
    </source>
</evidence>
<evidence type="ECO:0000256" key="11">
    <source>
        <dbReference type="ARBA" id="ARBA00022989"/>
    </source>
</evidence>
<reference evidence="16 17" key="1">
    <citation type="journal article" date="2011" name="J. Gen. Appl. Microbiol.">
        <title>Draft genome sequencing of the enigmatic yeast Saitoella complicata.</title>
        <authorList>
            <person name="Nishida H."/>
            <person name="Hamamoto M."/>
            <person name="Sugiyama J."/>
        </authorList>
    </citation>
    <scope>NUCLEOTIDE SEQUENCE [LARGE SCALE GENOMIC DNA]</scope>
    <source>
        <strain evidence="16 17">NRRL Y-17804</strain>
    </source>
</reference>
<accession>A0A0E9NN75</accession>
<keyword evidence="5" id="KW-0328">Glycosyltransferase</keyword>
<dbReference type="Proteomes" id="UP000033140">
    <property type="component" value="Unassembled WGS sequence"/>
</dbReference>
<evidence type="ECO:0000256" key="6">
    <source>
        <dbReference type="ARBA" id="ARBA00022679"/>
    </source>
</evidence>
<evidence type="ECO:0000256" key="10">
    <source>
        <dbReference type="ARBA" id="ARBA00022968"/>
    </source>
</evidence>
<name>A0A0E9NN75_SAICN</name>
<dbReference type="EC" id="2.4.1.122" evidence="4"/>
<sequence>MSLAPIFRRKRSLGFLLILSALFASWSAIYHCTTPHVSHYTSSFFKWSSSSVIVPQQPPTGGRRLPNFAFAIKTGKETIEERLSRQFATFLPLINNFIYISDHNETFGTVPVYDCYNPIYTDAWSRLTAQNPPETLRFPPPSNLEEVRKQEPGWERDAHKNLIGFKHLYESFPDADWYFMIDDDTYVFTSNLYDITADLDPEALIHMGVVRGKEHCGSNDDMPEPRHGFYQGGSGILFSRGAMKALYPHLDECIMKSWDCEGGDRRVGLCQYDAGIPVRHWWQNPFAFYSHDFRDLNAEWGWPGDSCLRPITGHRMRKTDFQDAFQAEQEAPSGRVTFADLYAAQRGGYVDDIAPDRNYPGWTDFGGEPLTSALACHELCQSTPQCLAWTWGEVEQFCWLKNDAGGKEERKGYVSGMLGEGYRCGVRGGVDLRRLAGSAKFNRTAFLSGDEDPMIHI</sequence>